<dbReference type="EMBL" id="BART01028592">
    <property type="protein sequence ID" value="GAG91338.1"/>
    <property type="molecule type" value="Genomic_DNA"/>
</dbReference>
<protein>
    <submittedName>
        <fullName evidence="1">Uncharacterized protein</fullName>
    </submittedName>
</protein>
<gene>
    <name evidence="1" type="ORF">S01H4_50366</name>
</gene>
<dbReference type="AlphaFoldDB" id="X1C4K6"/>
<comment type="caution">
    <text evidence="1">The sequence shown here is derived from an EMBL/GenBank/DDBJ whole genome shotgun (WGS) entry which is preliminary data.</text>
</comment>
<accession>X1C4K6</accession>
<sequence length="192" mass="21788">FEGSESIAIELKRNVLTNKAIWQLSEYCGATQALGILIGEAVAPSFDMEMAEKQGLSVYTLKDGVLNGVNITNPLCQIDCQSNNDVRREDKGKLSKVEVEGEKNIDDLPPSFFDELRELFPTLDIDLEKEKCKLWWDKSSKKKLKNPRLALLNWMQKAVEIQGPKEIDPRRPPIADRLLEQTRARMSGKDNK</sequence>
<evidence type="ECO:0000313" key="1">
    <source>
        <dbReference type="EMBL" id="GAG91338.1"/>
    </source>
</evidence>
<feature type="non-terminal residue" evidence="1">
    <location>
        <position position="1"/>
    </location>
</feature>
<organism evidence="1">
    <name type="scientific">marine sediment metagenome</name>
    <dbReference type="NCBI Taxonomy" id="412755"/>
    <lineage>
        <taxon>unclassified sequences</taxon>
        <taxon>metagenomes</taxon>
        <taxon>ecological metagenomes</taxon>
    </lineage>
</organism>
<reference evidence="1" key="1">
    <citation type="journal article" date="2014" name="Front. Microbiol.">
        <title>High frequency of phylogenetically diverse reductive dehalogenase-homologous genes in deep subseafloor sedimentary metagenomes.</title>
        <authorList>
            <person name="Kawai M."/>
            <person name="Futagami T."/>
            <person name="Toyoda A."/>
            <person name="Takaki Y."/>
            <person name="Nishi S."/>
            <person name="Hori S."/>
            <person name="Arai W."/>
            <person name="Tsubouchi T."/>
            <person name="Morono Y."/>
            <person name="Uchiyama I."/>
            <person name="Ito T."/>
            <person name="Fujiyama A."/>
            <person name="Inagaki F."/>
            <person name="Takami H."/>
        </authorList>
    </citation>
    <scope>NUCLEOTIDE SEQUENCE</scope>
    <source>
        <strain evidence="1">Expedition CK06-06</strain>
    </source>
</reference>
<name>X1C4K6_9ZZZZ</name>
<proteinExistence type="predicted"/>